<comment type="caution">
    <text evidence="1">The sequence shown here is derived from an EMBL/GenBank/DDBJ whole genome shotgun (WGS) entry which is preliminary data.</text>
</comment>
<protein>
    <submittedName>
        <fullName evidence="1">Uncharacterized protein</fullName>
    </submittedName>
</protein>
<evidence type="ECO:0000313" key="1">
    <source>
        <dbReference type="EMBL" id="TDA38134.1"/>
    </source>
</evidence>
<organism evidence="1 2">
    <name type="scientific">Thermoproteota archaeon</name>
    <dbReference type="NCBI Taxonomy" id="2056631"/>
    <lineage>
        <taxon>Archaea</taxon>
        <taxon>Thermoproteota</taxon>
    </lineage>
</organism>
<sequence>MKLLVLGCEHRGRPLENLCRLYHEARALPYPCDSEELHQLAKWCDLIFIGSERNHAYAIADEIWHLLRGRPVISLTENLPIRELRDLYPLSKVSRCSVYPDIRTEKALFLLSLDNTFSHSDAATLKELLQGLGDSLLVGEELLESLRSCIEASQGAIKELLSLLGESSGHDRDLFEYVIGWVLYGTGLATIKGLEPPFQEPKKFSQEVRGLLRRALKDLFSNPLPSKPLNES</sequence>
<evidence type="ECO:0000313" key="2">
    <source>
        <dbReference type="Proteomes" id="UP000315399"/>
    </source>
</evidence>
<name>A0A523BB92_9CREN</name>
<reference evidence="1 2" key="1">
    <citation type="journal article" date="2019" name="Nat. Microbiol.">
        <title>Expanding anaerobic alkane metabolism in the domain of Archaea.</title>
        <authorList>
            <person name="Wang Y."/>
            <person name="Wegener G."/>
            <person name="Hou J."/>
            <person name="Wang F."/>
            <person name="Xiao X."/>
        </authorList>
    </citation>
    <scope>NUCLEOTIDE SEQUENCE [LARGE SCALE GENOMIC DNA]</scope>
    <source>
        <strain evidence="1">WYZ-LMO10</strain>
    </source>
</reference>
<dbReference type="Proteomes" id="UP000315399">
    <property type="component" value="Unassembled WGS sequence"/>
</dbReference>
<dbReference type="AlphaFoldDB" id="A0A523BB92"/>
<gene>
    <name evidence="1" type="ORF">DSO08_04680</name>
</gene>
<dbReference type="Gene3D" id="3.40.50.720">
    <property type="entry name" value="NAD(P)-binding Rossmann-like Domain"/>
    <property type="match status" value="1"/>
</dbReference>
<proteinExistence type="predicted"/>
<dbReference type="EMBL" id="QNVH01000046">
    <property type="protein sequence ID" value="TDA38134.1"/>
    <property type="molecule type" value="Genomic_DNA"/>
</dbReference>
<accession>A0A523BB92</accession>